<dbReference type="InterPro" id="IPR002606">
    <property type="entry name" value="Riboflavin_kinase_bac"/>
</dbReference>
<gene>
    <name evidence="17" type="ORF">E6H05_09205</name>
</gene>
<dbReference type="Pfam" id="PF06574">
    <property type="entry name" value="FAD_syn"/>
    <property type="match status" value="1"/>
</dbReference>
<comment type="catalytic activity">
    <reaction evidence="13 14">
        <text>FMN + ATP + H(+) = FAD + diphosphate</text>
        <dbReference type="Rhea" id="RHEA:17237"/>
        <dbReference type="ChEBI" id="CHEBI:15378"/>
        <dbReference type="ChEBI" id="CHEBI:30616"/>
        <dbReference type="ChEBI" id="CHEBI:33019"/>
        <dbReference type="ChEBI" id="CHEBI:57692"/>
        <dbReference type="ChEBI" id="CHEBI:58210"/>
        <dbReference type="EC" id="2.7.7.2"/>
    </reaction>
</comment>
<feature type="compositionally biased region" description="Basic and acidic residues" evidence="15">
    <location>
        <begin position="330"/>
        <end position="340"/>
    </location>
</feature>
<evidence type="ECO:0000256" key="12">
    <source>
        <dbReference type="ARBA" id="ARBA00047880"/>
    </source>
</evidence>
<dbReference type="EC" id="2.7.7.2" evidence="14"/>
<evidence type="ECO:0000256" key="3">
    <source>
        <dbReference type="ARBA" id="ARBA00022630"/>
    </source>
</evidence>
<evidence type="ECO:0000259" key="16">
    <source>
        <dbReference type="SMART" id="SM00904"/>
    </source>
</evidence>
<keyword evidence="6 14" id="KW-0548">Nucleotidyltransferase</keyword>
<keyword evidence="4 14" id="KW-0288">FMN</keyword>
<dbReference type="GO" id="GO:0009398">
    <property type="term" value="P:FMN biosynthetic process"/>
    <property type="evidence" value="ECO:0007669"/>
    <property type="project" value="UniProtKB-UniRule"/>
</dbReference>
<dbReference type="Pfam" id="PF01687">
    <property type="entry name" value="Flavokinase"/>
    <property type="match status" value="1"/>
</dbReference>
<dbReference type="SUPFAM" id="SSF82114">
    <property type="entry name" value="Riboflavin kinase-like"/>
    <property type="match status" value="1"/>
</dbReference>
<dbReference type="InterPro" id="IPR015864">
    <property type="entry name" value="FAD_synthase"/>
</dbReference>
<sequence>MEVIHGLENFPRQRVPVVVALGTFDGLHLGHQALLALAVQRAREVQGRCAVFTFDPHPHTVLTVSPDGFLLTTLDERLELFAMLGADLAVVVQFNDTFRYTPAETWVRELVTRTAMAEVVCGANYVFGHDRSGDAALLRRLGGKYGFQVRIADPVEVDGAPVSSTWIRDALRAGRVTEASRLLGRWYALRGTVVRGDGRGRTLGYPTANLSMPPRKLIPALGIYAGYARSAAGEYQTAVSIGVRPTFGQGPLVVEAYLLQFAGDLYGMPLELHLAARLHDELMFSSVEDLVHQIGADVAAVPRALAEAEELTGLGPRAGGLVEQTTVGKPETRNPKPETR</sequence>
<evidence type="ECO:0000256" key="11">
    <source>
        <dbReference type="ARBA" id="ARBA00023268"/>
    </source>
</evidence>
<dbReference type="CDD" id="cd02064">
    <property type="entry name" value="FAD_synthetase_N"/>
    <property type="match status" value="1"/>
</dbReference>
<keyword evidence="11" id="KW-0511">Multifunctional enzyme</keyword>
<dbReference type="SMART" id="SM00904">
    <property type="entry name" value="Flavokinase"/>
    <property type="match status" value="1"/>
</dbReference>
<evidence type="ECO:0000313" key="17">
    <source>
        <dbReference type="EMBL" id="TMI73755.1"/>
    </source>
</evidence>
<dbReference type="Proteomes" id="UP000318834">
    <property type="component" value="Unassembled WGS sequence"/>
</dbReference>
<dbReference type="InterPro" id="IPR023468">
    <property type="entry name" value="Riboflavin_kinase"/>
</dbReference>
<evidence type="ECO:0000256" key="4">
    <source>
        <dbReference type="ARBA" id="ARBA00022643"/>
    </source>
</evidence>
<dbReference type="EC" id="2.7.1.26" evidence="14"/>
<evidence type="ECO:0000256" key="15">
    <source>
        <dbReference type="SAM" id="MobiDB-lite"/>
    </source>
</evidence>
<evidence type="ECO:0000256" key="13">
    <source>
        <dbReference type="ARBA" id="ARBA00049494"/>
    </source>
</evidence>
<evidence type="ECO:0000256" key="10">
    <source>
        <dbReference type="ARBA" id="ARBA00022840"/>
    </source>
</evidence>
<evidence type="ECO:0000256" key="8">
    <source>
        <dbReference type="ARBA" id="ARBA00022777"/>
    </source>
</evidence>
<evidence type="ECO:0000256" key="7">
    <source>
        <dbReference type="ARBA" id="ARBA00022741"/>
    </source>
</evidence>
<dbReference type="InterPro" id="IPR015865">
    <property type="entry name" value="Riboflavin_kinase_bac/euk"/>
</dbReference>
<evidence type="ECO:0000256" key="6">
    <source>
        <dbReference type="ARBA" id="ARBA00022695"/>
    </source>
</evidence>
<accession>A0A537IR48</accession>
<organism evidence="17 18">
    <name type="scientific">Candidatus Segetimicrobium genomatis</name>
    <dbReference type="NCBI Taxonomy" id="2569760"/>
    <lineage>
        <taxon>Bacteria</taxon>
        <taxon>Bacillati</taxon>
        <taxon>Candidatus Sysuimicrobiota</taxon>
        <taxon>Candidatus Sysuimicrobiia</taxon>
        <taxon>Candidatus Sysuimicrobiales</taxon>
        <taxon>Candidatus Segetimicrobiaceae</taxon>
        <taxon>Candidatus Segetimicrobium</taxon>
    </lineage>
</organism>
<evidence type="ECO:0000313" key="18">
    <source>
        <dbReference type="Proteomes" id="UP000318834"/>
    </source>
</evidence>
<feature type="region of interest" description="Disordered" evidence="15">
    <location>
        <begin position="316"/>
        <end position="340"/>
    </location>
</feature>
<comment type="pathway">
    <text evidence="2 14">Cofactor biosynthesis; FMN biosynthesis; FMN from riboflavin (ATP route): step 1/1.</text>
</comment>
<dbReference type="GO" id="GO:0003919">
    <property type="term" value="F:FMN adenylyltransferase activity"/>
    <property type="evidence" value="ECO:0007669"/>
    <property type="project" value="UniProtKB-UniRule"/>
</dbReference>
<dbReference type="UniPathway" id="UPA00277">
    <property type="reaction ID" value="UER00407"/>
</dbReference>
<name>A0A537IR48_9BACT</name>
<evidence type="ECO:0000256" key="5">
    <source>
        <dbReference type="ARBA" id="ARBA00022679"/>
    </source>
</evidence>
<dbReference type="InterPro" id="IPR023465">
    <property type="entry name" value="Riboflavin_kinase_dom_sf"/>
</dbReference>
<keyword evidence="7 14" id="KW-0547">Nucleotide-binding</keyword>
<dbReference type="AlphaFoldDB" id="A0A537IR48"/>
<evidence type="ECO:0000256" key="1">
    <source>
        <dbReference type="ARBA" id="ARBA00004726"/>
    </source>
</evidence>
<evidence type="ECO:0000256" key="2">
    <source>
        <dbReference type="ARBA" id="ARBA00005201"/>
    </source>
</evidence>
<proteinExistence type="inferred from homology"/>
<evidence type="ECO:0000256" key="9">
    <source>
        <dbReference type="ARBA" id="ARBA00022827"/>
    </source>
</evidence>
<evidence type="ECO:0000256" key="14">
    <source>
        <dbReference type="PIRNR" id="PIRNR004491"/>
    </source>
</evidence>
<keyword evidence="5 14" id="KW-0808">Transferase</keyword>
<dbReference type="GO" id="GO:0005524">
    <property type="term" value="F:ATP binding"/>
    <property type="evidence" value="ECO:0007669"/>
    <property type="project" value="UniProtKB-UniRule"/>
</dbReference>
<comment type="pathway">
    <text evidence="1 14">Cofactor biosynthesis; FAD biosynthesis; FAD from FMN: step 1/1.</text>
</comment>
<feature type="domain" description="Riboflavin kinase" evidence="16">
    <location>
        <begin position="182"/>
        <end position="306"/>
    </location>
</feature>
<comment type="similarity">
    <text evidence="14">Belongs to the ribF family.</text>
</comment>
<keyword evidence="9 14" id="KW-0274">FAD</keyword>
<dbReference type="FunFam" id="3.40.50.620:FF:000021">
    <property type="entry name" value="Riboflavin biosynthesis protein"/>
    <property type="match status" value="1"/>
</dbReference>
<dbReference type="PANTHER" id="PTHR22749">
    <property type="entry name" value="RIBOFLAVIN KINASE/FMN ADENYLYLTRANSFERASE"/>
    <property type="match status" value="1"/>
</dbReference>
<dbReference type="UniPathway" id="UPA00276">
    <property type="reaction ID" value="UER00406"/>
</dbReference>
<dbReference type="InterPro" id="IPR014729">
    <property type="entry name" value="Rossmann-like_a/b/a_fold"/>
</dbReference>
<reference evidence="17 18" key="1">
    <citation type="journal article" date="2019" name="Nat. Microbiol.">
        <title>Mediterranean grassland soil C-N compound turnover is dependent on rainfall and depth, and is mediated by genomically divergent microorganisms.</title>
        <authorList>
            <person name="Diamond S."/>
            <person name="Andeer P.F."/>
            <person name="Li Z."/>
            <person name="Crits-Christoph A."/>
            <person name="Burstein D."/>
            <person name="Anantharaman K."/>
            <person name="Lane K.R."/>
            <person name="Thomas B.C."/>
            <person name="Pan C."/>
            <person name="Northen T.R."/>
            <person name="Banfield J.F."/>
        </authorList>
    </citation>
    <scope>NUCLEOTIDE SEQUENCE [LARGE SCALE GENOMIC DNA]</scope>
    <source>
        <strain evidence="17">NP_8</strain>
    </source>
</reference>
<keyword evidence="8 14" id="KW-0418">Kinase</keyword>
<comment type="caution">
    <text evidence="17">The sequence shown here is derived from an EMBL/GenBank/DDBJ whole genome shotgun (WGS) entry which is preliminary data.</text>
</comment>
<dbReference type="Gene3D" id="3.40.50.620">
    <property type="entry name" value="HUPs"/>
    <property type="match status" value="1"/>
</dbReference>
<comment type="catalytic activity">
    <reaction evidence="12 14">
        <text>riboflavin + ATP = FMN + ADP + H(+)</text>
        <dbReference type="Rhea" id="RHEA:14357"/>
        <dbReference type="ChEBI" id="CHEBI:15378"/>
        <dbReference type="ChEBI" id="CHEBI:30616"/>
        <dbReference type="ChEBI" id="CHEBI:57986"/>
        <dbReference type="ChEBI" id="CHEBI:58210"/>
        <dbReference type="ChEBI" id="CHEBI:456216"/>
        <dbReference type="EC" id="2.7.1.26"/>
    </reaction>
</comment>
<protein>
    <recommendedName>
        <fullName evidence="14">Riboflavin biosynthesis protein</fullName>
    </recommendedName>
    <domain>
        <recommendedName>
            <fullName evidence="14">Riboflavin kinase</fullName>
            <ecNumber evidence="14">2.7.1.26</ecNumber>
        </recommendedName>
        <alternativeName>
            <fullName evidence="14">Flavokinase</fullName>
        </alternativeName>
    </domain>
    <domain>
        <recommendedName>
            <fullName evidence="14">FMN adenylyltransferase</fullName>
            <ecNumber evidence="14">2.7.7.2</ecNumber>
        </recommendedName>
        <alternativeName>
            <fullName evidence="14">FAD pyrophosphorylase</fullName>
        </alternativeName>
        <alternativeName>
            <fullName evidence="14">FAD synthase</fullName>
        </alternativeName>
    </domain>
</protein>
<dbReference type="SUPFAM" id="SSF52374">
    <property type="entry name" value="Nucleotidylyl transferase"/>
    <property type="match status" value="1"/>
</dbReference>
<dbReference type="PANTHER" id="PTHR22749:SF6">
    <property type="entry name" value="RIBOFLAVIN KINASE"/>
    <property type="match status" value="1"/>
</dbReference>
<dbReference type="PIRSF" id="PIRSF004491">
    <property type="entry name" value="FAD_Synth"/>
    <property type="match status" value="1"/>
</dbReference>
<keyword evidence="10 14" id="KW-0067">ATP-binding</keyword>
<dbReference type="EMBL" id="VBAP01000067">
    <property type="protein sequence ID" value="TMI73755.1"/>
    <property type="molecule type" value="Genomic_DNA"/>
</dbReference>
<keyword evidence="3 14" id="KW-0285">Flavoprotein</keyword>
<dbReference type="GO" id="GO:0009231">
    <property type="term" value="P:riboflavin biosynthetic process"/>
    <property type="evidence" value="ECO:0007669"/>
    <property type="project" value="InterPro"/>
</dbReference>
<dbReference type="Gene3D" id="2.40.30.30">
    <property type="entry name" value="Riboflavin kinase-like"/>
    <property type="match status" value="1"/>
</dbReference>
<dbReference type="GO" id="GO:0008531">
    <property type="term" value="F:riboflavin kinase activity"/>
    <property type="evidence" value="ECO:0007669"/>
    <property type="project" value="UniProtKB-UniRule"/>
</dbReference>
<dbReference type="GO" id="GO:0006747">
    <property type="term" value="P:FAD biosynthetic process"/>
    <property type="evidence" value="ECO:0007669"/>
    <property type="project" value="UniProtKB-UniRule"/>
</dbReference>
<dbReference type="NCBIfam" id="TIGR00083">
    <property type="entry name" value="ribF"/>
    <property type="match status" value="1"/>
</dbReference>
<dbReference type="NCBIfam" id="NF004160">
    <property type="entry name" value="PRK05627.1-3"/>
    <property type="match status" value="1"/>
</dbReference>